<dbReference type="PANTHER" id="PTHR41878:SF1">
    <property type="entry name" value="TNPR PROTEIN"/>
    <property type="match status" value="1"/>
</dbReference>
<comment type="caution">
    <text evidence="3">The sequence shown here is derived from an EMBL/GenBank/DDBJ whole genome shotgun (WGS) entry which is preliminary data.</text>
</comment>
<evidence type="ECO:0000256" key="1">
    <source>
        <dbReference type="SAM" id="MobiDB-lite"/>
    </source>
</evidence>
<reference evidence="3 4" key="1">
    <citation type="submission" date="2017-11" db="EMBL/GenBank/DDBJ databases">
        <title>Comparative genomics of Botrytis spp.</title>
        <authorList>
            <person name="Valero-Jimenez C.A."/>
            <person name="Tapia P."/>
            <person name="Veloso J."/>
            <person name="Silva-Moreno E."/>
            <person name="Staats M."/>
            <person name="Valdes J.H."/>
            <person name="Van Kan J.A.L."/>
        </authorList>
    </citation>
    <scope>NUCLEOTIDE SEQUENCE [LARGE SCALE GENOMIC DNA]</scope>
    <source>
        <strain evidence="3 4">MUCL2830</strain>
    </source>
</reference>
<name>A0A4Y8DGZ9_9HELO</name>
<dbReference type="Gene3D" id="3.10.290.30">
    <property type="entry name" value="MM3350-like"/>
    <property type="match status" value="1"/>
</dbReference>
<dbReference type="PANTHER" id="PTHR41878">
    <property type="entry name" value="LEXA REPRESSOR-RELATED"/>
    <property type="match status" value="1"/>
</dbReference>
<dbReference type="OrthoDB" id="245563at2759"/>
<dbReference type="Proteomes" id="UP000297299">
    <property type="component" value="Unassembled WGS sequence"/>
</dbReference>
<accession>A0A4Y8DGZ9</accession>
<protein>
    <recommendedName>
        <fullName evidence="2">Plasmid pRiA4b Orf3-like domain-containing protein</fullName>
    </recommendedName>
</protein>
<dbReference type="STRING" id="38488.A0A4Y8DGZ9"/>
<dbReference type="AlphaFoldDB" id="A0A4Y8DGZ9"/>
<evidence type="ECO:0000259" key="2">
    <source>
        <dbReference type="Pfam" id="PF07929"/>
    </source>
</evidence>
<proteinExistence type="predicted"/>
<organism evidence="3 4">
    <name type="scientific">Botryotinia calthae</name>
    <dbReference type="NCBI Taxonomy" id="38488"/>
    <lineage>
        <taxon>Eukaryota</taxon>
        <taxon>Fungi</taxon>
        <taxon>Dikarya</taxon>
        <taxon>Ascomycota</taxon>
        <taxon>Pezizomycotina</taxon>
        <taxon>Leotiomycetes</taxon>
        <taxon>Helotiales</taxon>
        <taxon>Sclerotiniaceae</taxon>
        <taxon>Botryotinia</taxon>
    </lineage>
</organism>
<keyword evidence="4" id="KW-1185">Reference proteome</keyword>
<dbReference type="InterPro" id="IPR024047">
    <property type="entry name" value="MM3350-like_sf"/>
</dbReference>
<sequence>MPKVTKTRSTSSRNNPVDKSKQSIGGRKQTRAASKIPAGEVTVPTEPISEVRTPKPTDAPEDTADNYLLLVRLTSSDDPTITRLLSVPSTYSFLQLHKIIQIAFGWAGCHAFHFTGRRTAEGELDVDKGWFPRGKEVLSLQMTKDQVEIMSDVFNDPDVDVKACADCTLKDAYENEKYESLEMEYEYDHGDSWIHEIIFLGKELKNVRKAMAIPPQLKVVCMAGEGHPCAEDCGGEPGWEDLKRVFKGRKADSRKNWYKTSCANGDPKGLDPYRWDMMEVNHALSELFST</sequence>
<feature type="region of interest" description="Disordered" evidence="1">
    <location>
        <begin position="1"/>
        <end position="62"/>
    </location>
</feature>
<dbReference type="EMBL" id="PHWZ01000024">
    <property type="protein sequence ID" value="TEY83836.1"/>
    <property type="molecule type" value="Genomic_DNA"/>
</dbReference>
<dbReference type="SUPFAM" id="SSF159941">
    <property type="entry name" value="MM3350-like"/>
    <property type="match status" value="1"/>
</dbReference>
<dbReference type="Pfam" id="PF07929">
    <property type="entry name" value="PRiA4_ORF3"/>
    <property type="match status" value="1"/>
</dbReference>
<dbReference type="InterPro" id="IPR012912">
    <property type="entry name" value="Plasmid_pRiA4b_Orf3-like"/>
</dbReference>
<evidence type="ECO:0000313" key="3">
    <source>
        <dbReference type="EMBL" id="TEY83836.1"/>
    </source>
</evidence>
<feature type="domain" description="Plasmid pRiA4b Orf3-like" evidence="2">
    <location>
        <begin position="67"/>
        <end position="258"/>
    </location>
</feature>
<evidence type="ECO:0000313" key="4">
    <source>
        <dbReference type="Proteomes" id="UP000297299"/>
    </source>
</evidence>
<gene>
    <name evidence="3" type="ORF">BOTCAL_0024g00450</name>
</gene>